<feature type="transmembrane region" description="Helical" evidence="7">
    <location>
        <begin position="953"/>
        <end position="979"/>
    </location>
</feature>
<dbReference type="GO" id="GO:0005315">
    <property type="term" value="F:phosphate transmembrane transporter activity"/>
    <property type="evidence" value="ECO:0007669"/>
    <property type="project" value="TreeGrafter"/>
</dbReference>
<feature type="transmembrane region" description="Helical" evidence="7">
    <location>
        <begin position="768"/>
        <end position="788"/>
    </location>
</feature>
<feature type="region of interest" description="Disordered" evidence="6">
    <location>
        <begin position="156"/>
        <end position="205"/>
    </location>
</feature>
<feature type="transmembrane region" description="Helical" evidence="7">
    <location>
        <begin position="571"/>
        <end position="597"/>
    </location>
</feature>
<feature type="region of interest" description="Disordered" evidence="6">
    <location>
        <begin position="248"/>
        <end position="275"/>
    </location>
</feature>
<keyword evidence="2" id="KW-0813">Transport</keyword>
<name>A0A060II46_9BASI</name>
<reference evidence="9" key="1">
    <citation type="journal article" date="2014" name="Mycology">
        <title>A brief overview of the size and composition of the myrtle rust genome and its taxonomic status.</title>
        <authorList>
            <person name="Tan M.-K."/>
            <person name="Collins D."/>
            <person name="Chen Z."/>
            <person name="Englezou A."/>
            <person name="Wilkins M."/>
        </authorList>
    </citation>
    <scope>NUCLEOTIDE SEQUENCE</scope>
    <source>
        <strain evidence="9">115012-Mr</strain>
    </source>
</reference>
<dbReference type="AlphaFoldDB" id="A0A060II46"/>
<evidence type="ECO:0000313" key="9">
    <source>
        <dbReference type="EMBL" id="AIC33807.1"/>
    </source>
</evidence>
<dbReference type="Pfam" id="PF03105">
    <property type="entry name" value="SPX"/>
    <property type="match status" value="1"/>
</dbReference>
<dbReference type="GO" id="GO:0005886">
    <property type="term" value="C:plasma membrane"/>
    <property type="evidence" value="ECO:0007669"/>
    <property type="project" value="TreeGrafter"/>
</dbReference>
<feature type="transmembrane region" description="Helical" evidence="7">
    <location>
        <begin position="794"/>
        <end position="812"/>
    </location>
</feature>
<keyword evidence="4 7" id="KW-1133">Transmembrane helix</keyword>
<evidence type="ECO:0000256" key="3">
    <source>
        <dbReference type="ARBA" id="ARBA00022692"/>
    </source>
</evidence>
<proteinExistence type="predicted"/>
<evidence type="ECO:0000256" key="4">
    <source>
        <dbReference type="ARBA" id="ARBA00022989"/>
    </source>
</evidence>
<feature type="transmembrane region" description="Helical" evidence="7">
    <location>
        <begin position="701"/>
        <end position="723"/>
    </location>
</feature>
<feature type="transmembrane region" description="Helical" evidence="7">
    <location>
        <begin position="911"/>
        <end position="933"/>
    </location>
</feature>
<dbReference type="GO" id="GO:0006797">
    <property type="term" value="P:polyphosphate metabolic process"/>
    <property type="evidence" value="ECO:0007669"/>
    <property type="project" value="TreeGrafter"/>
</dbReference>
<feature type="transmembrane region" description="Helical" evidence="7">
    <location>
        <begin position="524"/>
        <end position="550"/>
    </location>
</feature>
<dbReference type="PROSITE" id="PS51382">
    <property type="entry name" value="SPX"/>
    <property type="match status" value="1"/>
</dbReference>
<feature type="compositionally biased region" description="Acidic residues" evidence="6">
    <location>
        <begin position="62"/>
        <end position="75"/>
    </location>
</feature>
<evidence type="ECO:0000256" key="5">
    <source>
        <dbReference type="ARBA" id="ARBA00023136"/>
    </source>
</evidence>
<feature type="region of interest" description="Disordered" evidence="6">
    <location>
        <begin position="54"/>
        <end position="76"/>
    </location>
</feature>
<comment type="subcellular location">
    <subcellularLocation>
        <location evidence="1">Membrane</location>
        <topology evidence="1">Multi-pass membrane protein</topology>
    </subcellularLocation>
</comment>
<keyword evidence="5 7" id="KW-0472">Membrane</keyword>
<feature type="transmembrane region" description="Helical" evidence="7">
    <location>
        <begin position="493"/>
        <end position="512"/>
    </location>
</feature>
<dbReference type="PANTHER" id="PTHR10283">
    <property type="entry name" value="SOLUTE CARRIER FAMILY 13 MEMBER"/>
    <property type="match status" value="1"/>
</dbReference>
<evidence type="ECO:0000259" key="8">
    <source>
        <dbReference type="PROSITE" id="PS51382"/>
    </source>
</evidence>
<evidence type="ECO:0000256" key="1">
    <source>
        <dbReference type="ARBA" id="ARBA00004141"/>
    </source>
</evidence>
<keyword evidence="3 7" id="KW-0812">Transmembrane</keyword>
<sequence>MKFSNSLLFSIVPEWQSHYVSYDSLKLKIYKFEQELNFLNNQKNLKISKKHLNQENQSASDLDQDQDNDENEDQDDQIHSNEITNLIKQQNHHHQNFNLTFLNLLSIELKKVHNFFNLKEFELIEEVENLIKEIQKIESNEFQSIISELESHSSINTNQVHSNKLMKHQTDDDEEEEEEEEDDDDEGETTSHDDSNQPRPSSQSFKRQLLYKSAIKFGILPILGFNKQAKKPNTPLIDLNNPSGESVNIFSSKTSNPINKIQPNQPRQSTSKPLIYSPKNRQRSLSIEYATNSSNFDLSNFWMSNIELVHDSRVFFKRRLTQTFVNLNSLNSFIDLNFTAFRKILKKYDKVFQTSLSAEFLQNQVLTAKCFEPSTKLKIQSQIDALYVVYARVVTQGDQSMAKKQLAAHLREQIVWERNTIWRDMIGLERKGWVTDSNKSLMIDKPFARETNTNLDQTNEELLPITNRPLLMNQAFKGLCQPKLWMKWLMNRSVFWSIVAFLASILATRLSTFKSEPEKNCLTLLVFVVILWTTEALPLFVTGMFVPLLAVTLRVIRDPSQNNQRMDASNAALYIFGQMLSPTIILLLGAFTLAAVLSKHNIDKVMASKLLGFAGTKPRSVLLAYMAVTCFASMWISNVAAPVLSYSLSQPILRTIPTRSPFTRSLILGIALAADIGGQASPIASPQNLIALSYMNPPPSWLAWFSISIPVSVLSILTTWLILTWAYEREFEYENYPIDPELEHLAPQTQINQPIVYIKPIPSTKEPFSIHQWFILVVGLLTVGLWCIEKRIEGLFGDMGVIGLIPIIVYFGTGSLRKADFDNFPWSIVFLAMSGIALGKSVLSSGLLNDMDLIIESLLEGLSLWPIALIFGVISLVISTFISHTVASVLLIPIAKGIGMKMSGGVDHSRILIMITTLICSTGMGLPVSSFPNQTAINLEDELGLRYLKANDFLKFGLLSSLISSLNLLTLGYLIMLIIL</sequence>
<evidence type="ECO:0000256" key="7">
    <source>
        <dbReference type="SAM" id="Phobius"/>
    </source>
</evidence>
<dbReference type="EMBL" id="KF432012">
    <property type="protein sequence ID" value="AIC33807.1"/>
    <property type="molecule type" value="Genomic_DNA"/>
</dbReference>
<dbReference type="InterPro" id="IPR004680">
    <property type="entry name" value="Cit_transptr-like_dom"/>
</dbReference>
<feature type="transmembrane region" description="Helical" evidence="7">
    <location>
        <begin position="863"/>
        <end position="891"/>
    </location>
</feature>
<dbReference type="GO" id="GO:0006817">
    <property type="term" value="P:phosphate ion transport"/>
    <property type="evidence" value="ECO:0007669"/>
    <property type="project" value="TreeGrafter"/>
</dbReference>
<accession>A0A060II46</accession>
<dbReference type="InterPro" id="IPR004331">
    <property type="entry name" value="SPX_dom"/>
</dbReference>
<organism evidence="9">
    <name type="scientific">Puccinia cf. psidii AE-2014</name>
    <dbReference type="NCBI Taxonomy" id="1505670"/>
    <lineage>
        <taxon>Eukaryota</taxon>
        <taxon>Fungi</taxon>
        <taxon>Dikarya</taxon>
        <taxon>Basidiomycota</taxon>
        <taxon>Pucciniomycotina</taxon>
        <taxon>Pucciniomycetes</taxon>
        <taxon>Pucciniales</taxon>
        <taxon>Pucciniaceae</taxon>
        <taxon>Puccinia</taxon>
    </lineage>
</organism>
<feature type="compositionally biased region" description="Acidic residues" evidence="6">
    <location>
        <begin position="171"/>
        <end position="188"/>
    </location>
</feature>
<dbReference type="Pfam" id="PF03600">
    <property type="entry name" value="CitMHS"/>
    <property type="match status" value="1"/>
</dbReference>
<evidence type="ECO:0000256" key="2">
    <source>
        <dbReference type="ARBA" id="ARBA00022448"/>
    </source>
</evidence>
<dbReference type="PANTHER" id="PTHR10283:SF92">
    <property type="entry name" value="LOW-AFFINITY PHOSPHATE TRANSPORTER PHO91"/>
    <property type="match status" value="1"/>
</dbReference>
<protein>
    <submittedName>
        <fullName evidence="9">SPXCitTSLC13_permease</fullName>
    </submittedName>
</protein>
<dbReference type="CDD" id="cd01115">
    <property type="entry name" value="SLC13_permease"/>
    <property type="match status" value="1"/>
</dbReference>
<feature type="compositionally biased region" description="Polar residues" evidence="6">
    <location>
        <begin position="248"/>
        <end position="272"/>
    </location>
</feature>
<feature type="domain" description="SPX" evidence="8">
    <location>
        <begin position="1"/>
        <end position="362"/>
    </location>
</feature>
<feature type="transmembrane region" description="Helical" evidence="7">
    <location>
        <begin position="824"/>
        <end position="843"/>
    </location>
</feature>
<evidence type="ECO:0000256" key="6">
    <source>
        <dbReference type="SAM" id="MobiDB-lite"/>
    </source>
</evidence>